<dbReference type="Proteomes" id="UP001596306">
    <property type="component" value="Unassembled WGS sequence"/>
</dbReference>
<gene>
    <name evidence="2" type="ORF">ACFQB0_14425</name>
</gene>
<organism evidence="2 3">
    <name type="scientific">Luethyella okanaganae</name>
    <dbReference type="NCBI Taxonomy" id="69372"/>
    <lineage>
        <taxon>Bacteria</taxon>
        <taxon>Bacillati</taxon>
        <taxon>Actinomycetota</taxon>
        <taxon>Actinomycetes</taxon>
        <taxon>Micrococcales</taxon>
        <taxon>Microbacteriaceae</taxon>
        <taxon>Luethyella</taxon>
    </lineage>
</organism>
<proteinExistence type="predicted"/>
<protein>
    <submittedName>
        <fullName evidence="2">Glycosyltransferase family A protein</fullName>
        <ecNumber evidence="2">2.4.-.-</ecNumber>
    </submittedName>
</protein>
<dbReference type="SUPFAM" id="SSF53448">
    <property type="entry name" value="Nucleotide-diphospho-sugar transferases"/>
    <property type="match status" value="1"/>
</dbReference>
<dbReference type="RefSeq" id="WP_386733001.1">
    <property type="nucleotide sequence ID" value="NZ_JBHSTP010000004.1"/>
</dbReference>
<evidence type="ECO:0000313" key="2">
    <source>
        <dbReference type="EMBL" id="MFC6357304.1"/>
    </source>
</evidence>
<sequence length="97" mass="10295">MVPSYNDADMLAHCLAVLAAQIRPADEIIVVDNAITDDTPAVAEAVDAHPLIETVHGIWCRAAAASIDVDQLTVETGGLALVPLVRAFETRFRVSGE</sequence>
<dbReference type="InterPro" id="IPR029044">
    <property type="entry name" value="Nucleotide-diphossugar_trans"/>
</dbReference>
<keyword evidence="2" id="KW-0328">Glycosyltransferase</keyword>
<keyword evidence="2" id="KW-0808">Transferase</keyword>
<dbReference type="CDD" id="cd00761">
    <property type="entry name" value="Glyco_tranf_GTA_type"/>
    <property type="match status" value="1"/>
</dbReference>
<dbReference type="EC" id="2.4.-.-" evidence="2"/>
<dbReference type="Pfam" id="PF00535">
    <property type="entry name" value="Glycos_transf_2"/>
    <property type="match status" value="1"/>
</dbReference>
<dbReference type="Gene3D" id="3.90.550.10">
    <property type="entry name" value="Spore Coat Polysaccharide Biosynthesis Protein SpsA, Chain A"/>
    <property type="match status" value="1"/>
</dbReference>
<reference evidence="3" key="1">
    <citation type="journal article" date="2019" name="Int. J. Syst. Evol. Microbiol.">
        <title>The Global Catalogue of Microorganisms (GCM) 10K type strain sequencing project: providing services to taxonomists for standard genome sequencing and annotation.</title>
        <authorList>
            <consortium name="The Broad Institute Genomics Platform"/>
            <consortium name="The Broad Institute Genome Sequencing Center for Infectious Disease"/>
            <person name="Wu L."/>
            <person name="Ma J."/>
        </authorList>
    </citation>
    <scope>NUCLEOTIDE SEQUENCE [LARGE SCALE GENOMIC DNA]</scope>
    <source>
        <strain evidence="3">CCUG 43304</strain>
    </source>
</reference>
<dbReference type="EMBL" id="JBHSTP010000004">
    <property type="protein sequence ID" value="MFC6357304.1"/>
    <property type="molecule type" value="Genomic_DNA"/>
</dbReference>
<feature type="domain" description="Glycosyltransferase 2-like" evidence="1">
    <location>
        <begin position="2"/>
        <end position="47"/>
    </location>
</feature>
<comment type="caution">
    <text evidence="2">The sequence shown here is derived from an EMBL/GenBank/DDBJ whole genome shotgun (WGS) entry which is preliminary data.</text>
</comment>
<accession>A0ABW1VL22</accession>
<dbReference type="GO" id="GO:0016757">
    <property type="term" value="F:glycosyltransferase activity"/>
    <property type="evidence" value="ECO:0007669"/>
    <property type="project" value="UniProtKB-KW"/>
</dbReference>
<evidence type="ECO:0000313" key="3">
    <source>
        <dbReference type="Proteomes" id="UP001596306"/>
    </source>
</evidence>
<keyword evidence="3" id="KW-1185">Reference proteome</keyword>
<name>A0ABW1VL22_9MICO</name>
<dbReference type="InterPro" id="IPR001173">
    <property type="entry name" value="Glyco_trans_2-like"/>
</dbReference>
<evidence type="ECO:0000259" key="1">
    <source>
        <dbReference type="Pfam" id="PF00535"/>
    </source>
</evidence>